<comment type="catalytic activity">
    <reaction evidence="1">
        <text>O-phospho-L-threonyl-[protein] + H2O = L-threonyl-[protein] + phosphate</text>
        <dbReference type="Rhea" id="RHEA:47004"/>
        <dbReference type="Rhea" id="RHEA-COMP:11060"/>
        <dbReference type="Rhea" id="RHEA-COMP:11605"/>
        <dbReference type="ChEBI" id="CHEBI:15377"/>
        <dbReference type="ChEBI" id="CHEBI:30013"/>
        <dbReference type="ChEBI" id="CHEBI:43474"/>
        <dbReference type="ChEBI" id="CHEBI:61977"/>
        <dbReference type="EC" id="3.1.3.16"/>
    </reaction>
</comment>
<keyword evidence="1" id="KW-0904">Protein phosphatase</keyword>
<dbReference type="GO" id="GO:0004722">
    <property type="term" value="F:protein serine/threonine phosphatase activity"/>
    <property type="evidence" value="ECO:0007669"/>
    <property type="project" value="UniProtKB-EC"/>
</dbReference>
<gene>
    <name evidence="4" type="ORF">L1049_015991</name>
</gene>
<protein>
    <recommendedName>
        <fullName evidence="1">Protein phosphatase</fullName>
        <ecNumber evidence="1">3.1.3.16</ecNumber>
    </recommendedName>
</protein>
<proteinExistence type="inferred from homology"/>
<accession>A0AAP0S5Q1</accession>
<dbReference type="InterPro" id="IPR036457">
    <property type="entry name" value="PPM-type-like_dom_sf"/>
</dbReference>
<evidence type="ECO:0000256" key="1">
    <source>
        <dbReference type="RuleBase" id="RU366020"/>
    </source>
</evidence>
<comment type="similarity">
    <text evidence="1">Belongs to the PP2C family.</text>
</comment>
<comment type="cofactor">
    <cofactor evidence="1">
        <name>Mg(2+)</name>
        <dbReference type="ChEBI" id="CHEBI:18420"/>
    </cofactor>
</comment>
<dbReference type="EMBL" id="JBBPBK010000004">
    <property type="protein sequence ID" value="KAK9287570.1"/>
    <property type="molecule type" value="Genomic_DNA"/>
</dbReference>
<reference evidence="4 5" key="1">
    <citation type="journal article" date="2024" name="Plant J.">
        <title>Genome sequences and population genomics reveal climatic adaptation and genomic divergence between two closely related sweetgum species.</title>
        <authorList>
            <person name="Xu W.Q."/>
            <person name="Ren C.Q."/>
            <person name="Zhang X.Y."/>
            <person name="Comes H.P."/>
            <person name="Liu X.H."/>
            <person name="Li Y.G."/>
            <person name="Kettle C.J."/>
            <person name="Jalonen R."/>
            <person name="Gaisberger H."/>
            <person name="Ma Y.Z."/>
            <person name="Qiu Y.X."/>
        </authorList>
    </citation>
    <scope>NUCLEOTIDE SEQUENCE [LARGE SCALE GENOMIC DNA]</scope>
    <source>
        <tissue evidence="4">Leaves</tissue>
    </source>
</reference>
<keyword evidence="1" id="KW-0464">Manganese</keyword>
<dbReference type="GO" id="GO:0009507">
    <property type="term" value="C:chloroplast"/>
    <property type="evidence" value="ECO:0007669"/>
    <property type="project" value="TreeGrafter"/>
</dbReference>
<dbReference type="Gene3D" id="3.60.40.10">
    <property type="entry name" value="PPM-type phosphatase domain"/>
    <property type="match status" value="1"/>
</dbReference>
<comment type="cofactor">
    <cofactor evidence="1">
        <name>Mn(2+)</name>
        <dbReference type="ChEBI" id="CHEBI:29035"/>
    </cofactor>
</comment>
<name>A0AAP0S5Q1_LIQFO</name>
<dbReference type="CDD" id="cd00143">
    <property type="entry name" value="PP2Cc"/>
    <property type="match status" value="1"/>
</dbReference>
<dbReference type="Proteomes" id="UP001415857">
    <property type="component" value="Unassembled WGS sequence"/>
</dbReference>
<dbReference type="PROSITE" id="PS51746">
    <property type="entry name" value="PPM_2"/>
    <property type="match status" value="1"/>
</dbReference>
<keyword evidence="5" id="KW-1185">Reference proteome</keyword>
<organism evidence="4 5">
    <name type="scientific">Liquidambar formosana</name>
    <name type="common">Formosan gum</name>
    <dbReference type="NCBI Taxonomy" id="63359"/>
    <lineage>
        <taxon>Eukaryota</taxon>
        <taxon>Viridiplantae</taxon>
        <taxon>Streptophyta</taxon>
        <taxon>Embryophyta</taxon>
        <taxon>Tracheophyta</taxon>
        <taxon>Spermatophyta</taxon>
        <taxon>Magnoliopsida</taxon>
        <taxon>eudicotyledons</taxon>
        <taxon>Gunneridae</taxon>
        <taxon>Pentapetalae</taxon>
        <taxon>Saxifragales</taxon>
        <taxon>Altingiaceae</taxon>
        <taxon>Liquidambar</taxon>
    </lineage>
</organism>
<keyword evidence="1" id="KW-0378">Hydrolase</keyword>
<dbReference type="SMART" id="SM00331">
    <property type="entry name" value="PP2C_SIG"/>
    <property type="match status" value="1"/>
</dbReference>
<evidence type="ECO:0000256" key="2">
    <source>
        <dbReference type="SAM" id="MobiDB-lite"/>
    </source>
</evidence>
<evidence type="ECO:0000313" key="4">
    <source>
        <dbReference type="EMBL" id="KAK9287570.1"/>
    </source>
</evidence>
<keyword evidence="1" id="KW-0460">Magnesium</keyword>
<dbReference type="SMART" id="SM00332">
    <property type="entry name" value="PP2Cc"/>
    <property type="match status" value="1"/>
</dbReference>
<keyword evidence="1" id="KW-0479">Metal-binding</keyword>
<evidence type="ECO:0000313" key="5">
    <source>
        <dbReference type="Proteomes" id="UP001415857"/>
    </source>
</evidence>
<feature type="region of interest" description="Disordered" evidence="2">
    <location>
        <begin position="1"/>
        <end position="26"/>
    </location>
</feature>
<evidence type="ECO:0000259" key="3">
    <source>
        <dbReference type="PROSITE" id="PS51746"/>
    </source>
</evidence>
<dbReference type="PANTHER" id="PTHR12320:SF1">
    <property type="entry name" value="PROTEIN PHOSPHATASE PTC7 HOMOLOG"/>
    <property type="match status" value="1"/>
</dbReference>
<dbReference type="PANTHER" id="PTHR12320">
    <property type="entry name" value="PROTEIN PHOSPHATASE 2C"/>
    <property type="match status" value="1"/>
</dbReference>
<comment type="catalytic activity">
    <reaction evidence="1">
        <text>O-phospho-L-seryl-[protein] + H2O = L-seryl-[protein] + phosphate</text>
        <dbReference type="Rhea" id="RHEA:20629"/>
        <dbReference type="Rhea" id="RHEA-COMP:9863"/>
        <dbReference type="Rhea" id="RHEA-COMP:11604"/>
        <dbReference type="ChEBI" id="CHEBI:15377"/>
        <dbReference type="ChEBI" id="CHEBI:29999"/>
        <dbReference type="ChEBI" id="CHEBI:43474"/>
        <dbReference type="ChEBI" id="CHEBI:83421"/>
        <dbReference type="EC" id="3.1.3.16"/>
    </reaction>
</comment>
<comment type="caution">
    <text evidence="4">The sequence shown here is derived from an EMBL/GenBank/DDBJ whole genome shotgun (WGS) entry which is preliminary data.</text>
</comment>
<dbReference type="EC" id="3.1.3.16" evidence="1"/>
<dbReference type="Pfam" id="PF13672">
    <property type="entry name" value="PP2C_2"/>
    <property type="match status" value="1"/>
</dbReference>
<dbReference type="SUPFAM" id="SSF81606">
    <property type="entry name" value="PP2C-like"/>
    <property type="match status" value="1"/>
</dbReference>
<dbReference type="GO" id="GO:0046872">
    <property type="term" value="F:metal ion binding"/>
    <property type="evidence" value="ECO:0007669"/>
    <property type="project" value="UniProtKB-UniRule"/>
</dbReference>
<feature type="domain" description="PPM-type phosphatase" evidence="3">
    <location>
        <begin position="54"/>
        <end position="261"/>
    </location>
</feature>
<dbReference type="AlphaFoldDB" id="A0AAP0S5Q1"/>
<sequence>MTGTHSSNLEEEITKGDAQSSDMVDGSAPKALELKHSETTQRREGVSTTRFFLSYGAALLPHPSKALTGGEDAYFVACQNWLGVADGVGQWSLEGINAGLYAQELMENCEKIVLDCKSVPMTNPKEVLNQSAAAAQSPGSSTVLVAYFDGQELHVANIGDSGFIIIRNGAVFKRSSPMVHEFNFPLQIERGDDPSKLIEGYKIDLDEGDVIITATDGLFDNLYEQEIASIVSKSLRASLRPKEIAEFLAMRAQGGGEISIF</sequence>
<dbReference type="InterPro" id="IPR039123">
    <property type="entry name" value="PPTC7"/>
</dbReference>
<dbReference type="InterPro" id="IPR001932">
    <property type="entry name" value="PPM-type_phosphatase-like_dom"/>
</dbReference>